<dbReference type="InterPro" id="IPR056560">
    <property type="entry name" value="HTH_NDX"/>
</dbReference>
<sequence length="1042" mass="117420">MMAKYHHKEKNPHTGGHVFNIVLAVEELNDFTSQELSKLLRQSENYTIEYNSKTGSLIQIDMEKLALALPLHLIAMVVSRSEQTITLKNIDDHGISLKYFLLGVRLLHLFSDLSSRHIRFEQITHEELMVSEQVLDLVFYMLIILARHNQVNHLEVSICLLHSALVASTFHLLTSYISAQWQDLVSVLLSHPKVDIFIDVAIDVVRVDVKFLHIILSSLNTDILNGKFTHVTAERKANSICQHCEASLQFIVSLYQQKMFRDRVLLNKELCNNGVLSLVHSILDIDIPQCFKGSFEIMASLSRLKSKVLSILLWLCEEERVSFSYLDEVAGSSKSMISAKSLLLKILDLMKITLGKETNSLVSSLGGRKPEGLVLLTSMRLADIISDDTNFRLFFMDDMSNVLVDILSMPHELFLSSWCSKDSSNEEEDVVLDYNPIIASQTALASLSIGSLANNVASFTYPGTFKCIRQTSYAHHRTSYLVKIIANFHCFDPNISQETVRDLFLNQFCNRLHMDMKNPTSNSSLNFDLSRSSIICRNLYSLINYGRTLIPDLLSVDDVDLLSHFHQKMLAHIPSNLTESTIQESAANKVGDRSDFSAEDSHVLRQGSNYHANLHGDLYCTGSLSERRHGENDNIRFTKNLSTQEQISNKDGSIDAIQHSEKLDACCEPKGPSYGLMDVNQVIKNVNEGTAHFLMEEGKLSQMVNNINIRNIAKEQVLNKDDNSIDANQYSEILQRREVEKSNSTCKFNNPNDGQMNADYPVKNSNNKGVGGDLSQMVGNIKEGCIIALMASEDDEKIEILQHTDNHPRKLRKRKYKIMNNKQITMIEKELVNEPDMQRNATLLKSWADKLSRHGSKLTPSQLKNWINNRKAKLARATRETRAQSEGGNNIPDQSIIAHFYDSAENGGGEKSKYFNSSSKIEITSFNDGVGTSSTRQCGPAKNPSASNFLQLKLNQFVCIIDGEGNEVGRGRIYQTEGEWHGKNLEDSRMCVVCIVELKVEKSTSVQWPSEYSGTTFEEAVARNDGNMRVVWNTSMIIPLVE</sequence>
<comment type="subcellular location">
    <subcellularLocation>
        <location evidence="1 2">Nucleus</location>
    </subcellularLocation>
</comment>
<dbReference type="PROSITE" id="PS50071">
    <property type="entry name" value="HOMEOBOX_2"/>
    <property type="match status" value="1"/>
</dbReference>
<dbReference type="OrthoDB" id="2020792at2759"/>
<evidence type="ECO:0000313" key="5">
    <source>
        <dbReference type="Proteomes" id="UP000036987"/>
    </source>
</evidence>
<dbReference type="Pfam" id="PF24679">
    <property type="entry name" value="Nodulin_C"/>
    <property type="match status" value="1"/>
</dbReference>
<dbReference type="Proteomes" id="UP000036987">
    <property type="component" value="Unassembled WGS sequence"/>
</dbReference>
<proteinExistence type="predicted"/>
<dbReference type="OMA" id="HAMPLIP"/>
<feature type="domain" description="Homeobox" evidence="3">
    <location>
        <begin position="810"/>
        <end position="877"/>
    </location>
</feature>
<dbReference type="Pfam" id="PF25246">
    <property type="entry name" value="Nodulin_N"/>
    <property type="match status" value="1"/>
</dbReference>
<accession>A0A0K9NWK1</accession>
<evidence type="ECO:0000313" key="4">
    <source>
        <dbReference type="EMBL" id="KMZ61028.1"/>
    </source>
</evidence>
<dbReference type="PANTHER" id="PTHR35743">
    <property type="entry name" value="NODULIN HOMEOBOX"/>
    <property type="match status" value="1"/>
</dbReference>
<dbReference type="GO" id="GO:0003697">
    <property type="term" value="F:single-stranded DNA binding"/>
    <property type="evidence" value="ECO:0007669"/>
    <property type="project" value="InterPro"/>
</dbReference>
<dbReference type="Pfam" id="PF24426">
    <property type="entry name" value="HTH_NDX"/>
    <property type="match status" value="1"/>
</dbReference>
<feature type="DNA-binding region" description="Homeobox" evidence="2">
    <location>
        <begin position="812"/>
        <end position="878"/>
    </location>
</feature>
<keyword evidence="2" id="KW-0371">Homeobox</keyword>
<dbReference type="AlphaFoldDB" id="A0A0K9NWK1"/>
<dbReference type="InterPro" id="IPR001356">
    <property type="entry name" value="HD"/>
</dbReference>
<keyword evidence="2" id="KW-0539">Nucleus</keyword>
<keyword evidence="5" id="KW-1185">Reference proteome</keyword>
<dbReference type="InterPro" id="IPR039325">
    <property type="entry name" value="NDX"/>
</dbReference>
<protein>
    <recommendedName>
        <fullName evidence="3">Homeobox domain-containing protein</fullName>
    </recommendedName>
</protein>
<keyword evidence="2" id="KW-0238">DNA-binding</keyword>
<dbReference type="GO" id="GO:0005634">
    <property type="term" value="C:nucleus"/>
    <property type="evidence" value="ECO:0007669"/>
    <property type="project" value="UniProtKB-SubCell"/>
</dbReference>
<dbReference type="InterPro" id="IPR057287">
    <property type="entry name" value="Ndx_N"/>
</dbReference>
<evidence type="ECO:0000259" key="3">
    <source>
        <dbReference type="PROSITE" id="PS50071"/>
    </source>
</evidence>
<dbReference type="GO" id="GO:0009908">
    <property type="term" value="P:flower development"/>
    <property type="evidence" value="ECO:0007669"/>
    <property type="project" value="InterPro"/>
</dbReference>
<dbReference type="InterPro" id="IPR056559">
    <property type="entry name" value="NDX_C"/>
</dbReference>
<reference evidence="5" key="1">
    <citation type="journal article" date="2016" name="Nature">
        <title>The genome of the seagrass Zostera marina reveals angiosperm adaptation to the sea.</title>
        <authorList>
            <person name="Olsen J.L."/>
            <person name="Rouze P."/>
            <person name="Verhelst B."/>
            <person name="Lin Y.-C."/>
            <person name="Bayer T."/>
            <person name="Collen J."/>
            <person name="Dattolo E."/>
            <person name="De Paoli E."/>
            <person name="Dittami S."/>
            <person name="Maumus F."/>
            <person name="Michel G."/>
            <person name="Kersting A."/>
            <person name="Lauritano C."/>
            <person name="Lohaus R."/>
            <person name="Toepel M."/>
            <person name="Tonon T."/>
            <person name="Vanneste K."/>
            <person name="Amirebrahimi M."/>
            <person name="Brakel J."/>
            <person name="Bostroem C."/>
            <person name="Chovatia M."/>
            <person name="Grimwood J."/>
            <person name="Jenkins J.W."/>
            <person name="Jueterbock A."/>
            <person name="Mraz A."/>
            <person name="Stam W.T."/>
            <person name="Tice H."/>
            <person name="Bornberg-Bauer E."/>
            <person name="Green P.J."/>
            <person name="Pearson G.A."/>
            <person name="Procaccini G."/>
            <person name="Duarte C.M."/>
            <person name="Schmutz J."/>
            <person name="Reusch T.B.H."/>
            <person name="Van de Peer Y."/>
        </authorList>
    </citation>
    <scope>NUCLEOTIDE SEQUENCE [LARGE SCALE GENOMIC DNA]</scope>
    <source>
        <strain evidence="5">cv. Finnish</strain>
    </source>
</reference>
<dbReference type="STRING" id="29655.A0A0K9NWK1"/>
<dbReference type="EMBL" id="LFYR01001545">
    <property type="protein sequence ID" value="KMZ61028.1"/>
    <property type="molecule type" value="Genomic_DNA"/>
</dbReference>
<gene>
    <name evidence="4" type="ORF">ZOSMA_55G00800</name>
</gene>
<comment type="caution">
    <text evidence="4">The sequence shown here is derived from an EMBL/GenBank/DDBJ whole genome shotgun (WGS) entry which is preliminary data.</text>
</comment>
<name>A0A0K9NWK1_ZOSMR</name>
<evidence type="ECO:0000256" key="1">
    <source>
        <dbReference type="ARBA" id="ARBA00004123"/>
    </source>
</evidence>
<dbReference type="PANTHER" id="PTHR35743:SF1">
    <property type="entry name" value="NODULIN HOMEOBOX"/>
    <property type="match status" value="1"/>
</dbReference>
<evidence type="ECO:0000256" key="2">
    <source>
        <dbReference type="PROSITE-ProRule" id="PRU00108"/>
    </source>
</evidence>
<organism evidence="4 5">
    <name type="scientific">Zostera marina</name>
    <name type="common">Eelgrass</name>
    <dbReference type="NCBI Taxonomy" id="29655"/>
    <lineage>
        <taxon>Eukaryota</taxon>
        <taxon>Viridiplantae</taxon>
        <taxon>Streptophyta</taxon>
        <taxon>Embryophyta</taxon>
        <taxon>Tracheophyta</taxon>
        <taxon>Spermatophyta</taxon>
        <taxon>Magnoliopsida</taxon>
        <taxon>Liliopsida</taxon>
        <taxon>Zosteraceae</taxon>
        <taxon>Zostera</taxon>
    </lineage>
</organism>